<evidence type="ECO:0000313" key="1">
    <source>
        <dbReference type="Proteomes" id="UP000515150"/>
    </source>
</evidence>
<name>A0A9W2X9X1_BETSP</name>
<evidence type="ECO:0000313" key="2">
    <source>
        <dbReference type="RefSeq" id="XP_055358493.1"/>
    </source>
</evidence>
<dbReference type="OrthoDB" id="6133115at2759"/>
<sequence length="226" mass="25403">MEDFTHSRDQQRVLERKDHTIPLPCRQLHLTVSLIKSSDTPETTDQPTSRDSQKFLKTNTKALEKILKIDIYLMYYLRDNPKVYKLLEKQLSAIGCSVELDFNQEEAVVKGDIDKEPGQVAAAEKWEIKLDRVFIALTGSYVCHHVTQRTGLGSDDIRSTGPGGSADLNATLTNLTSDTLVLDGSGTQQYFQGTGRQDKELVERIYQVLIKEQQQGNSQSSATQLQ</sequence>
<keyword evidence="1" id="KW-1185">Reference proteome</keyword>
<reference evidence="2" key="1">
    <citation type="submission" date="2025-08" db="UniProtKB">
        <authorList>
            <consortium name="RefSeq"/>
        </authorList>
    </citation>
    <scope>IDENTIFICATION</scope>
</reference>
<dbReference type="RefSeq" id="XP_055358493.1">
    <property type="nucleotide sequence ID" value="XM_055502518.1"/>
</dbReference>
<organism evidence="1 2">
    <name type="scientific">Betta splendens</name>
    <name type="common">Siamese fighting fish</name>
    <dbReference type="NCBI Taxonomy" id="158456"/>
    <lineage>
        <taxon>Eukaryota</taxon>
        <taxon>Metazoa</taxon>
        <taxon>Chordata</taxon>
        <taxon>Craniata</taxon>
        <taxon>Vertebrata</taxon>
        <taxon>Euteleostomi</taxon>
        <taxon>Actinopterygii</taxon>
        <taxon>Neopterygii</taxon>
        <taxon>Teleostei</taxon>
        <taxon>Neoteleostei</taxon>
        <taxon>Acanthomorphata</taxon>
        <taxon>Anabantaria</taxon>
        <taxon>Anabantiformes</taxon>
        <taxon>Anabantoidei</taxon>
        <taxon>Osphronemidae</taxon>
        <taxon>Betta</taxon>
    </lineage>
</organism>
<gene>
    <name evidence="2" type="primary">LOC114849730</name>
</gene>
<dbReference type="AlphaFoldDB" id="A0A9W2X9X1"/>
<proteinExistence type="predicted"/>
<dbReference type="KEGG" id="bspl:114849730"/>
<protein>
    <submittedName>
        <fullName evidence="2">Uncharacterized protein LOC114849730</fullName>
    </submittedName>
</protein>
<dbReference type="Proteomes" id="UP000515150">
    <property type="component" value="Chromosome 2"/>
</dbReference>
<accession>A0A9W2X9X1</accession>
<dbReference type="GeneID" id="114849730"/>